<feature type="compositionally biased region" description="Basic and acidic residues" evidence="1">
    <location>
        <begin position="819"/>
        <end position="831"/>
    </location>
</feature>
<dbReference type="InterPro" id="IPR040976">
    <property type="entry name" value="Pkinase_fungal"/>
</dbReference>
<organism evidence="3 4">
    <name type="scientific">Leucocoprinus birnbaumii</name>
    <dbReference type="NCBI Taxonomy" id="56174"/>
    <lineage>
        <taxon>Eukaryota</taxon>
        <taxon>Fungi</taxon>
        <taxon>Dikarya</taxon>
        <taxon>Basidiomycota</taxon>
        <taxon>Agaricomycotina</taxon>
        <taxon>Agaricomycetes</taxon>
        <taxon>Agaricomycetidae</taxon>
        <taxon>Agaricales</taxon>
        <taxon>Agaricineae</taxon>
        <taxon>Agaricaceae</taxon>
        <taxon>Leucocoprinus</taxon>
    </lineage>
</organism>
<keyword evidence="4" id="KW-1185">Reference proteome</keyword>
<sequence>MNFELDAAEFLEKFLPFSDGHASALWEEMKKEGLYSDSEWTDFHASNSAGATVKELSLYESFAEIANRIASRAPAIMLGLSEVSSRLKGRWVNTRSQALVLGNQHANAFMPDITFLSEPEADDLAQLSIAPTVDATVDAIHMNKPSQVSEEVDQGVAEPPNSSPSTELKFSRLWLRAFTVVEVKSAPRDALPQLATYVRQLFMEQVDRHFIIAFTFTLPLLRIHLFDRSGVISSTGINVHNSPKDFISAIAAFSCRTAVELGWDPTVRVWDQKKVMHSYTAPMKGYSSTYDVPWVFEGFAKSGQSDPPQYVFIRSETLQDATRLWGRATLAVDVVSLTDWERCNPDAKVHVMKQSWQRLPGFDEHSSTIELANSSHRSDESLDASNNSTILSRLESTPFEAFVLEEAKLSDRLRDWGFVRAGGKKVDTFSYIRKGVQPSPKPSPELSKSKGGSYSSKKSPAMTDGGRDSNPRLQIPSMTTSTRATSSRGSASGYDASHDHQVNRSLVRLFFEHRGVPLSKFQSKRELLKGLRGAIADHEKLYRQGVIQRDVSPHNILLFEGEGHLIDFDHSKISIPRTLLDLSAKPESPARTREAFKQRLCDGFLDLFEMIHKEDAGEYLSRLEATRLFKLYPIPNFLERRAGPGYVTGTPAFASCHLKRFWEVPHTAIHDLESFLWALLYLCIVYSGPGSVSISAADIQRVLDQYFLDLEKSGPMKERAFRSANLRDDLLSHMHSDFEDLKPLIRDWFAVIKVAFDFQVGIEFNYPHQIILRLIDETLTQINDTAVNHEEVERRNQWFREVAEAVKSQQTVPRPKNTPAEKRSKNPRTDPDENQSSSMPSSATGPPPSKKQKQKN</sequence>
<accession>A0AAD5VJP8</accession>
<evidence type="ECO:0000256" key="1">
    <source>
        <dbReference type="SAM" id="MobiDB-lite"/>
    </source>
</evidence>
<dbReference type="Pfam" id="PF17667">
    <property type="entry name" value="Pkinase_fungal"/>
    <property type="match status" value="2"/>
</dbReference>
<dbReference type="SUPFAM" id="SSF56112">
    <property type="entry name" value="Protein kinase-like (PK-like)"/>
    <property type="match status" value="1"/>
</dbReference>
<feature type="region of interest" description="Disordered" evidence="1">
    <location>
        <begin position="432"/>
        <end position="497"/>
    </location>
</feature>
<feature type="compositionally biased region" description="Low complexity" evidence="1">
    <location>
        <begin position="444"/>
        <end position="459"/>
    </location>
</feature>
<protein>
    <recommendedName>
        <fullName evidence="2">Fungal-type protein kinase domain-containing protein</fullName>
    </recommendedName>
</protein>
<feature type="compositionally biased region" description="Polar residues" evidence="1">
    <location>
        <begin position="834"/>
        <end position="844"/>
    </location>
</feature>
<evidence type="ECO:0000259" key="2">
    <source>
        <dbReference type="Pfam" id="PF17667"/>
    </source>
</evidence>
<evidence type="ECO:0000313" key="4">
    <source>
        <dbReference type="Proteomes" id="UP001213000"/>
    </source>
</evidence>
<dbReference type="PANTHER" id="PTHR38248">
    <property type="entry name" value="FUNK1 6"/>
    <property type="match status" value="1"/>
</dbReference>
<feature type="compositionally biased region" description="Low complexity" evidence="1">
    <location>
        <begin position="479"/>
        <end position="493"/>
    </location>
</feature>
<reference evidence="3" key="1">
    <citation type="submission" date="2022-07" db="EMBL/GenBank/DDBJ databases">
        <title>Genome Sequence of Leucocoprinus birnbaumii.</title>
        <authorList>
            <person name="Buettner E."/>
        </authorList>
    </citation>
    <scope>NUCLEOTIDE SEQUENCE</scope>
    <source>
        <strain evidence="3">VT141</strain>
    </source>
</reference>
<comment type="caution">
    <text evidence="3">The sequence shown here is derived from an EMBL/GenBank/DDBJ whole genome shotgun (WGS) entry which is preliminary data.</text>
</comment>
<gene>
    <name evidence="3" type="ORF">NP233_g12647</name>
</gene>
<name>A0AAD5VJP8_9AGAR</name>
<evidence type="ECO:0000313" key="3">
    <source>
        <dbReference type="EMBL" id="KAJ3553422.1"/>
    </source>
</evidence>
<proteinExistence type="predicted"/>
<dbReference type="EMBL" id="JANIEX010001916">
    <property type="protein sequence ID" value="KAJ3553422.1"/>
    <property type="molecule type" value="Genomic_DNA"/>
</dbReference>
<feature type="domain" description="Fungal-type protein kinase" evidence="2">
    <location>
        <begin position="419"/>
        <end position="571"/>
    </location>
</feature>
<dbReference type="InterPro" id="IPR011009">
    <property type="entry name" value="Kinase-like_dom_sf"/>
</dbReference>
<feature type="domain" description="Fungal-type protein kinase" evidence="2">
    <location>
        <begin position="179"/>
        <end position="358"/>
    </location>
</feature>
<dbReference type="PANTHER" id="PTHR38248:SF2">
    <property type="entry name" value="FUNK1 11"/>
    <property type="match status" value="1"/>
</dbReference>
<dbReference type="AlphaFoldDB" id="A0AAD5VJP8"/>
<dbReference type="Proteomes" id="UP001213000">
    <property type="component" value="Unassembled WGS sequence"/>
</dbReference>
<feature type="region of interest" description="Disordered" evidence="1">
    <location>
        <begin position="804"/>
        <end position="856"/>
    </location>
</feature>